<dbReference type="SUPFAM" id="SSF48498">
    <property type="entry name" value="Tetracyclin repressor-like, C-terminal domain"/>
    <property type="match status" value="1"/>
</dbReference>
<dbReference type="EMBL" id="AP024488">
    <property type="protein sequence ID" value="BCS98208.1"/>
    <property type="molecule type" value="Genomic_DNA"/>
</dbReference>
<dbReference type="Proteomes" id="UP001320148">
    <property type="component" value="Chromosome"/>
</dbReference>
<dbReference type="InterPro" id="IPR001647">
    <property type="entry name" value="HTH_TetR"/>
</dbReference>
<evidence type="ECO:0000313" key="5">
    <source>
        <dbReference type="Proteomes" id="UP001320148"/>
    </source>
</evidence>
<keyword evidence="1 2" id="KW-0238">DNA-binding</keyword>
<feature type="DNA-binding region" description="H-T-H motif" evidence="2">
    <location>
        <begin position="40"/>
        <end position="59"/>
    </location>
</feature>
<keyword evidence="5" id="KW-1185">Reference proteome</keyword>
<evidence type="ECO:0000256" key="2">
    <source>
        <dbReference type="PROSITE-ProRule" id="PRU00335"/>
    </source>
</evidence>
<dbReference type="InterPro" id="IPR013570">
    <property type="entry name" value="Tscrpt_reg_YsiA_C"/>
</dbReference>
<dbReference type="PANTHER" id="PTHR43479">
    <property type="entry name" value="ACREF/ENVCD OPERON REPRESSOR-RELATED"/>
    <property type="match status" value="1"/>
</dbReference>
<dbReference type="Pfam" id="PF00440">
    <property type="entry name" value="TetR_N"/>
    <property type="match status" value="1"/>
</dbReference>
<dbReference type="Gene3D" id="1.10.10.60">
    <property type="entry name" value="Homeodomain-like"/>
    <property type="match status" value="1"/>
</dbReference>
<dbReference type="InterPro" id="IPR036271">
    <property type="entry name" value="Tet_transcr_reg_TetR-rel_C_sf"/>
</dbReference>
<dbReference type="Pfam" id="PF08359">
    <property type="entry name" value="TetR_C_4"/>
    <property type="match status" value="1"/>
</dbReference>
<dbReference type="InterPro" id="IPR009057">
    <property type="entry name" value="Homeodomain-like_sf"/>
</dbReference>
<organism evidence="4 5">
    <name type="scientific">Desulfoluna limicola</name>
    <dbReference type="NCBI Taxonomy" id="2810562"/>
    <lineage>
        <taxon>Bacteria</taxon>
        <taxon>Pseudomonadati</taxon>
        <taxon>Thermodesulfobacteriota</taxon>
        <taxon>Desulfobacteria</taxon>
        <taxon>Desulfobacterales</taxon>
        <taxon>Desulfolunaceae</taxon>
        <taxon>Desulfoluna</taxon>
    </lineage>
</organism>
<protein>
    <submittedName>
        <fullName evidence="4">Fatty acid metabolism regulator protein</fullName>
    </submittedName>
</protein>
<dbReference type="PROSITE" id="PS01081">
    <property type="entry name" value="HTH_TETR_1"/>
    <property type="match status" value="1"/>
</dbReference>
<evidence type="ECO:0000256" key="1">
    <source>
        <dbReference type="ARBA" id="ARBA00023125"/>
    </source>
</evidence>
<evidence type="ECO:0000259" key="3">
    <source>
        <dbReference type="PROSITE" id="PS50977"/>
    </source>
</evidence>
<dbReference type="PROSITE" id="PS50977">
    <property type="entry name" value="HTH_TETR_2"/>
    <property type="match status" value="1"/>
</dbReference>
<proteinExistence type="predicted"/>
<name>A0ABM7PLC4_9BACT</name>
<reference evidence="4 5" key="1">
    <citation type="submission" date="2021-02" db="EMBL/GenBank/DDBJ databases">
        <title>Complete genome of Desulfoluna sp. strain ASN36.</title>
        <authorList>
            <person name="Takahashi A."/>
            <person name="Kojima H."/>
            <person name="Fukui M."/>
        </authorList>
    </citation>
    <scope>NUCLEOTIDE SEQUENCE [LARGE SCALE GENOMIC DNA]</scope>
    <source>
        <strain evidence="4 5">ASN36</strain>
    </source>
</reference>
<dbReference type="PANTHER" id="PTHR43479:SF11">
    <property type="entry name" value="ACREF_ENVCD OPERON REPRESSOR-RELATED"/>
    <property type="match status" value="1"/>
</dbReference>
<sequence length="214" mass="24499">MQSPQIPRCIDRNRMKSDKYHLIIEAAITVFAKQGYYQTTVAQIAREAGVADGTIYLYFKNKEDILLQIFSFRAKQIFDQFYDAVAHCDHSEEKLRSLIRNQLEAFQQDKGLAVVFQAESRQVRKSDALTEQINQISKQYRTLIGEIVEKGQEEGCMRKDLYLGLVKRFILGAVEEVINTWVLAGGRYDLASMADPLVDLYMRGIGNPEARPPQ</sequence>
<accession>A0ABM7PLC4</accession>
<dbReference type="PRINTS" id="PR00455">
    <property type="entry name" value="HTHTETR"/>
</dbReference>
<dbReference type="SUPFAM" id="SSF46689">
    <property type="entry name" value="Homeodomain-like"/>
    <property type="match status" value="1"/>
</dbReference>
<gene>
    <name evidence="4" type="primary">fadR_2</name>
    <name evidence="4" type="ORF">DSLASN_38400</name>
</gene>
<dbReference type="InterPro" id="IPR050624">
    <property type="entry name" value="HTH-type_Tx_Regulator"/>
</dbReference>
<feature type="domain" description="HTH tetR-type" evidence="3">
    <location>
        <begin position="17"/>
        <end position="77"/>
    </location>
</feature>
<dbReference type="InterPro" id="IPR023772">
    <property type="entry name" value="DNA-bd_HTH_TetR-type_CS"/>
</dbReference>
<dbReference type="Gene3D" id="1.10.357.10">
    <property type="entry name" value="Tetracycline Repressor, domain 2"/>
    <property type="match status" value="1"/>
</dbReference>
<evidence type="ECO:0000313" key="4">
    <source>
        <dbReference type="EMBL" id="BCS98208.1"/>
    </source>
</evidence>